<dbReference type="Pfam" id="PF02653">
    <property type="entry name" value="BPD_transp_2"/>
    <property type="match status" value="1"/>
</dbReference>
<keyword evidence="5" id="KW-0029">Amino-acid transport</keyword>
<evidence type="ECO:0000256" key="4">
    <source>
        <dbReference type="ARBA" id="ARBA00022692"/>
    </source>
</evidence>
<accession>A0A7C4MNA1</accession>
<evidence type="ECO:0000256" key="2">
    <source>
        <dbReference type="ARBA" id="ARBA00022448"/>
    </source>
</evidence>
<comment type="similarity">
    <text evidence="8">Belongs to the binding-protein-dependent transport system permease family. LivHM subfamily.</text>
</comment>
<feature type="transmembrane region" description="Helical" evidence="9">
    <location>
        <begin position="187"/>
        <end position="209"/>
    </location>
</feature>
<feature type="transmembrane region" description="Helical" evidence="9">
    <location>
        <begin position="140"/>
        <end position="159"/>
    </location>
</feature>
<keyword evidence="7 9" id="KW-0472">Membrane</keyword>
<feature type="transmembrane region" description="Helical" evidence="9">
    <location>
        <begin position="12"/>
        <end position="38"/>
    </location>
</feature>
<sequence>MEGFLANILNGLSWGMLLFLISMGLTTVFGVMGVLNFAHGSLFMLGSYLCMQFVRWSGSFWMGLVLGPPIVAALSILIERFLLRPIYGRDVSFQLLLTFGLMLFLDDGVRLIWGPAYHVVAPPAILSGVIPFFSQSYPVYRIFLVILGPLVGLGLWMFFTFTRWGKILRAAAMDRQMAEIVGVRVPILFTGVFAFGAWLAALGGALAAPHQSVGPAMGERIIIESFIVVVIGGMGSFPGAFVGALILGLLNSFGTTWIPDVQMALPYLFLAVILLTRPRGLFGGEA</sequence>
<evidence type="ECO:0000256" key="6">
    <source>
        <dbReference type="ARBA" id="ARBA00022989"/>
    </source>
</evidence>
<comment type="caution">
    <text evidence="10">The sequence shown here is derived from an EMBL/GenBank/DDBJ whole genome shotgun (WGS) entry which is preliminary data.</text>
</comment>
<evidence type="ECO:0000256" key="5">
    <source>
        <dbReference type="ARBA" id="ARBA00022970"/>
    </source>
</evidence>
<dbReference type="EMBL" id="DSUH01000177">
    <property type="protein sequence ID" value="HGU32681.1"/>
    <property type="molecule type" value="Genomic_DNA"/>
</dbReference>
<keyword evidence="6 9" id="KW-1133">Transmembrane helix</keyword>
<organism evidence="10">
    <name type="scientific">Desulfatirhabdium butyrativorans</name>
    <dbReference type="NCBI Taxonomy" id="340467"/>
    <lineage>
        <taxon>Bacteria</taxon>
        <taxon>Pseudomonadati</taxon>
        <taxon>Thermodesulfobacteriota</taxon>
        <taxon>Desulfobacteria</taxon>
        <taxon>Desulfobacterales</taxon>
        <taxon>Desulfatirhabdiaceae</taxon>
        <taxon>Desulfatirhabdium</taxon>
    </lineage>
</organism>
<keyword evidence="4 9" id="KW-0812">Transmembrane</keyword>
<dbReference type="PANTHER" id="PTHR11795">
    <property type="entry name" value="BRANCHED-CHAIN AMINO ACID TRANSPORT SYSTEM PERMEASE PROTEIN LIVH"/>
    <property type="match status" value="1"/>
</dbReference>
<evidence type="ECO:0000256" key="8">
    <source>
        <dbReference type="ARBA" id="ARBA00037998"/>
    </source>
</evidence>
<feature type="transmembrane region" description="Helical" evidence="9">
    <location>
        <begin position="58"/>
        <end position="79"/>
    </location>
</feature>
<feature type="transmembrane region" description="Helical" evidence="9">
    <location>
        <begin position="221"/>
        <end position="250"/>
    </location>
</feature>
<comment type="subcellular location">
    <subcellularLocation>
        <location evidence="1">Cell membrane</location>
        <topology evidence="1">Multi-pass membrane protein</topology>
    </subcellularLocation>
</comment>
<evidence type="ECO:0000256" key="7">
    <source>
        <dbReference type="ARBA" id="ARBA00023136"/>
    </source>
</evidence>
<gene>
    <name evidence="10" type="ORF">ENS29_07485</name>
</gene>
<evidence type="ECO:0000256" key="3">
    <source>
        <dbReference type="ARBA" id="ARBA00022475"/>
    </source>
</evidence>
<dbReference type="GO" id="GO:0006865">
    <property type="term" value="P:amino acid transport"/>
    <property type="evidence" value="ECO:0007669"/>
    <property type="project" value="UniProtKB-KW"/>
</dbReference>
<dbReference type="GO" id="GO:0005886">
    <property type="term" value="C:plasma membrane"/>
    <property type="evidence" value="ECO:0007669"/>
    <property type="project" value="UniProtKB-SubCell"/>
</dbReference>
<name>A0A7C4MNA1_9BACT</name>
<evidence type="ECO:0000313" key="10">
    <source>
        <dbReference type="EMBL" id="HGU32681.1"/>
    </source>
</evidence>
<dbReference type="GO" id="GO:0022857">
    <property type="term" value="F:transmembrane transporter activity"/>
    <property type="evidence" value="ECO:0007669"/>
    <property type="project" value="InterPro"/>
</dbReference>
<protein>
    <submittedName>
        <fullName evidence="10">Branched-chain amino acid ABC transporter permease</fullName>
    </submittedName>
</protein>
<dbReference type="InterPro" id="IPR052157">
    <property type="entry name" value="BCAA_transport_permease"/>
</dbReference>
<evidence type="ECO:0000256" key="9">
    <source>
        <dbReference type="SAM" id="Phobius"/>
    </source>
</evidence>
<dbReference type="InterPro" id="IPR001851">
    <property type="entry name" value="ABC_transp_permease"/>
</dbReference>
<evidence type="ECO:0000256" key="1">
    <source>
        <dbReference type="ARBA" id="ARBA00004651"/>
    </source>
</evidence>
<feature type="transmembrane region" description="Helical" evidence="9">
    <location>
        <begin position="256"/>
        <end position="275"/>
    </location>
</feature>
<keyword evidence="3" id="KW-1003">Cell membrane</keyword>
<dbReference type="AlphaFoldDB" id="A0A7C4MNA1"/>
<reference evidence="10" key="1">
    <citation type="journal article" date="2020" name="mSystems">
        <title>Genome- and Community-Level Interaction Insights into Carbon Utilization and Element Cycling Functions of Hydrothermarchaeota in Hydrothermal Sediment.</title>
        <authorList>
            <person name="Zhou Z."/>
            <person name="Liu Y."/>
            <person name="Xu W."/>
            <person name="Pan J."/>
            <person name="Luo Z.H."/>
            <person name="Li M."/>
        </authorList>
    </citation>
    <scope>NUCLEOTIDE SEQUENCE [LARGE SCALE GENOMIC DNA]</scope>
    <source>
        <strain evidence="10">SpSt-477</strain>
    </source>
</reference>
<keyword evidence="2" id="KW-0813">Transport</keyword>
<dbReference type="PANTHER" id="PTHR11795:SF442">
    <property type="entry name" value="ABC TRANSPORTER ATP-BINDING PROTEIN"/>
    <property type="match status" value="1"/>
</dbReference>
<dbReference type="CDD" id="cd06582">
    <property type="entry name" value="TM_PBP1_LivH_like"/>
    <property type="match status" value="1"/>
</dbReference>
<proteinExistence type="inferred from homology"/>